<dbReference type="PANTHER" id="PTHR43355">
    <property type="entry name" value="FLAVIN REDUCTASE (NADPH)"/>
    <property type="match status" value="1"/>
</dbReference>
<evidence type="ECO:0000259" key="2">
    <source>
        <dbReference type="Pfam" id="PF13460"/>
    </source>
</evidence>
<comment type="caution">
    <text evidence="3">The sequence shown here is derived from an EMBL/GenBank/DDBJ whole genome shotgun (WGS) entry which is preliminary data.</text>
</comment>
<dbReference type="PANTHER" id="PTHR43355:SF2">
    <property type="entry name" value="FLAVIN REDUCTASE (NADPH)"/>
    <property type="match status" value="1"/>
</dbReference>
<evidence type="ECO:0000256" key="1">
    <source>
        <dbReference type="ARBA" id="ARBA00038376"/>
    </source>
</evidence>
<comment type="similarity">
    <text evidence="1">Belongs to the avfA family.</text>
</comment>
<sequence>MSSTSNKTIAFFGATGGCANACLAYALNAGHHATALARTPPKLTSKLLAQGVSQTTLDTNLRIIKGDATDVAAVKSTILLGDGNDNGGSPALVASIVSGLGGTPSLETRKLIIPRFKLDNPHITEETTEALLSALRELYAQYPDLLNKPVLTVISTTGVTKQGQPKDVPLLLRPLYRTFLQLPHDDKRRMEDLVSANQDLFSGTVIVRPTLLAGDGSLTSAKGLQHVRVGTESKPALGYQITKTDVGLWIFEEVIQGDGQKWLGKKVSLTS</sequence>
<dbReference type="Gene3D" id="3.40.50.720">
    <property type="entry name" value="NAD(P)-binding Rossmann-like Domain"/>
    <property type="match status" value="1"/>
</dbReference>
<dbReference type="SUPFAM" id="SSF51735">
    <property type="entry name" value="NAD(P)-binding Rossmann-fold domains"/>
    <property type="match status" value="1"/>
</dbReference>
<keyword evidence="4" id="KW-1185">Reference proteome</keyword>
<accession>A0A232LS02</accession>
<dbReference type="PROSITE" id="PS51257">
    <property type="entry name" value="PROKAR_LIPOPROTEIN"/>
    <property type="match status" value="1"/>
</dbReference>
<dbReference type="InterPro" id="IPR036291">
    <property type="entry name" value="NAD(P)-bd_dom_sf"/>
</dbReference>
<dbReference type="OrthoDB" id="63935at2759"/>
<protein>
    <recommendedName>
        <fullName evidence="2">NAD(P)-binding domain-containing protein</fullName>
    </recommendedName>
</protein>
<dbReference type="AlphaFoldDB" id="A0A232LS02"/>
<dbReference type="InterPro" id="IPR051606">
    <property type="entry name" value="Polyketide_Oxido-like"/>
</dbReference>
<dbReference type="Proteomes" id="UP000243515">
    <property type="component" value="Unassembled WGS sequence"/>
</dbReference>
<proteinExistence type="inferred from homology"/>
<dbReference type="GO" id="GO:0004074">
    <property type="term" value="F:biliverdin reductase [NAD(P)H] activity"/>
    <property type="evidence" value="ECO:0007669"/>
    <property type="project" value="TreeGrafter"/>
</dbReference>
<evidence type="ECO:0000313" key="3">
    <source>
        <dbReference type="EMBL" id="OXV06912.1"/>
    </source>
</evidence>
<name>A0A232LS02_9EURO</name>
<feature type="domain" description="NAD(P)-binding" evidence="2">
    <location>
        <begin position="13"/>
        <end position="252"/>
    </location>
</feature>
<dbReference type="EMBL" id="NPHW01005296">
    <property type="protein sequence ID" value="OXV06912.1"/>
    <property type="molecule type" value="Genomic_DNA"/>
</dbReference>
<evidence type="ECO:0000313" key="4">
    <source>
        <dbReference type="Proteomes" id="UP000243515"/>
    </source>
</evidence>
<dbReference type="Pfam" id="PF13460">
    <property type="entry name" value="NAD_binding_10"/>
    <property type="match status" value="1"/>
</dbReference>
<gene>
    <name evidence="3" type="ORF">Egran_05322</name>
</gene>
<reference evidence="3 4" key="1">
    <citation type="journal article" date="2015" name="Environ. Microbiol.">
        <title>Metagenome sequence of Elaphomyces granulatus from sporocarp tissue reveals Ascomycota ectomycorrhizal fingerprints of genome expansion and a Proteobacteria-rich microbiome.</title>
        <authorList>
            <person name="Quandt C.A."/>
            <person name="Kohler A."/>
            <person name="Hesse C.N."/>
            <person name="Sharpton T.J."/>
            <person name="Martin F."/>
            <person name="Spatafora J.W."/>
        </authorList>
    </citation>
    <scope>NUCLEOTIDE SEQUENCE [LARGE SCALE GENOMIC DNA]</scope>
    <source>
        <strain evidence="3 4">OSC145934</strain>
    </source>
</reference>
<organism evidence="3 4">
    <name type="scientific">Elaphomyces granulatus</name>
    <dbReference type="NCBI Taxonomy" id="519963"/>
    <lineage>
        <taxon>Eukaryota</taxon>
        <taxon>Fungi</taxon>
        <taxon>Dikarya</taxon>
        <taxon>Ascomycota</taxon>
        <taxon>Pezizomycotina</taxon>
        <taxon>Eurotiomycetes</taxon>
        <taxon>Eurotiomycetidae</taxon>
        <taxon>Eurotiales</taxon>
        <taxon>Elaphomycetaceae</taxon>
        <taxon>Elaphomyces</taxon>
    </lineage>
</organism>
<dbReference type="InterPro" id="IPR016040">
    <property type="entry name" value="NAD(P)-bd_dom"/>
</dbReference>
<dbReference type="GO" id="GO:0042602">
    <property type="term" value="F:riboflavin reductase (NADPH) activity"/>
    <property type="evidence" value="ECO:0007669"/>
    <property type="project" value="TreeGrafter"/>
</dbReference>